<evidence type="ECO:0000313" key="1">
    <source>
        <dbReference type="EMBL" id="BAE72742.1"/>
    </source>
</evidence>
<accession>Q2NPF4</accession>
<sequence>MEEPRRISTKEIAVVRQAIAELQGGRCAICQGLLGEKAPLDACLDHNHSTGAIRGVLHRGCNSVLGLVENNAKRYGVFARLIQFCAGLAGYLRTHEDNVTNLLHPSHKTAEEKRILRNTRARKASANRRKKREED</sequence>
<dbReference type="InterPro" id="IPR044925">
    <property type="entry name" value="His-Me_finger_sf"/>
</dbReference>
<proteinExistence type="predicted"/>
<evidence type="ECO:0000313" key="2">
    <source>
        <dbReference type="Proteomes" id="UP000002079"/>
    </source>
</evidence>
<dbReference type="InterPro" id="IPR004211">
    <property type="entry name" value="Endonuclease_7"/>
</dbReference>
<keyword evidence="1" id="KW-0378">Hydrolase</keyword>
<dbReference type="EMBL" id="AP008979">
    <property type="protein sequence ID" value="BAE72742.1"/>
    <property type="molecule type" value="Genomic_DNA"/>
</dbReference>
<dbReference type="OrthoDB" id="27676at10239"/>
<dbReference type="GO" id="GO:0004519">
    <property type="term" value="F:endonuclease activity"/>
    <property type="evidence" value="ECO:0007669"/>
    <property type="project" value="UniProtKB-KW"/>
</dbReference>
<dbReference type="SUPFAM" id="SSF54060">
    <property type="entry name" value="His-Me finger endonucleases"/>
    <property type="match status" value="1"/>
</dbReference>
<keyword evidence="1" id="KW-0255">Endonuclease</keyword>
<dbReference type="Gene3D" id="3.40.1800.10">
    <property type="entry name" value="His-Me finger endonucleases"/>
    <property type="match status" value="1"/>
</dbReference>
<dbReference type="InterPro" id="IPR038563">
    <property type="entry name" value="Endonuclease_7_sf"/>
</dbReference>
<dbReference type="Proteomes" id="UP000002079">
    <property type="component" value="Segment"/>
</dbReference>
<dbReference type="KEGG" id="vg:5142492"/>
<name>Q2NPF4_9CAUD</name>
<reference evidence="2" key="2">
    <citation type="journal article" date="2006" name="J. Gen. Plant Pathol.">
        <title>Bacteriophage OP1, lytic for Xanthomonas oryzae pv. oryzae, changes its host range by duplication and deletion of the small domain in the deduced tail fiber gene..</title>
        <authorList>
            <person name="Inoue Y."/>
            <person name="Matsuura T."/>
            <person name="Ohara T."/>
            <person name="Azegami K."/>
        </authorList>
    </citation>
    <scope>NUCLEOTIDE SEQUENCE [LARGE SCALE GENOMIC DNA]</scope>
</reference>
<keyword evidence="1" id="KW-0540">Nuclease</keyword>
<keyword evidence="2" id="KW-1185">Reference proteome</keyword>
<organism evidence="1 2">
    <name type="scientific">Xanthomonas phage OP1</name>
    <dbReference type="NCBI Taxonomy" id="2994040"/>
    <lineage>
        <taxon>Viruses</taxon>
        <taxon>Duplodnaviria</taxon>
        <taxon>Heunggongvirae</taxon>
        <taxon>Uroviricota</taxon>
        <taxon>Caudoviricetes</taxon>
        <taxon>Xipdecavirus</taxon>
        <taxon>Xipdecavirus OP1</taxon>
    </lineage>
</organism>
<dbReference type="Pfam" id="PF02945">
    <property type="entry name" value="Endonuclease_7"/>
    <property type="match status" value="1"/>
</dbReference>
<dbReference type="RefSeq" id="YP_453595.1">
    <property type="nucleotide sequence ID" value="NC_007709.1"/>
</dbReference>
<dbReference type="GeneID" id="5142492"/>
<reference evidence="1 2" key="1">
    <citation type="journal article" date="2006" name="J. Gen. Plant Pathol.">
        <title>Bacteriophage OP1, lytic for Xanthomonas oryzae pv. oryzae, changes its host range by duplication and deletion of the small domain in the deduced tail fiber gene.</title>
        <authorList>
            <person name="Inoue Y."/>
            <person name="Matsuura T."/>
            <person name="Ohara T."/>
            <person name="Azegami K."/>
        </authorList>
    </citation>
    <scope>NUCLEOTIDE SEQUENCE [LARGE SCALE GENOMIC DNA]</scope>
</reference>
<protein>
    <submittedName>
        <fullName evidence="1">DNA endonuclease VII</fullName>
    </submittedName>
</protein>